<dbReference type="SUPFAM" id="SSF101898">
    <property type="entry name" value="NHL repeat"/>
    <property type="match status" value="1"/>
</dbReference>
<gene>
    <name evidence="3" type="ORF">H7849_10175</name>
</gene>
<evidence type="ECO:0000256" key="2">
    <source>
        <dbReference type="ARBA" id="ARBA00022525"/>
    </source>
</evidence>
<dbReference type="RefSeq" id="WP_186746220.1">
    <property type="nucleotide sequence ID" value="NZ_CP060394.1"/>
</dbReference>
<dbReference type="InterPro" id="IPR011042">
    <property type="entry name" value="6-blade_b-propeller_TolB-like"/>
</dbReference>
<name>A0A7G8BNV1_9BACT</name>
<protein>
    <submittedName>
        <fullName evidence="3">Gluconolaconase</fullName>
    </submittedName>
</protein>
<keyword evidence="2" id="KW-0964">Secreted</keyword>
<evidence type="ECO:0000256" key="1">
    <source>
        <dbReference type="ARBA" id="ARBA00004613"/>
    </source>
</evidence>
<dbReference type="Gene3D" id="2.120.10.30">
    <property type="entry name" value="TolB, C-terminal domain"/>
    <property type="match status" value="1"/>
</dbReference>
<evidence type="ECO:0000313" key="3">
    <source>
        <dbReference type="EMBL" id="QNI34221.1"/>
    </source>
</evidence>
<dbReference type="KEGG" id="adin:H7849_10175"/>
<organism evidence="3 4">
    <name type="scientific">Alloacidobacterium dinghuense</name>
    <dbReference type="NCBI Taxonomy" id="2763107"/>
    <lineage>
        <taxon>Bacteria</taxon>
        <taxon>Pseudomonadati</taxon>
        <taxon>Acidobacteriota</taxon>
        <taxon>Terriglobia</taxon>
        <taxon>Terriglobales</taxon>
        <taxon>Acidobacteriaceae</taxon>
        <taxon>Alloacidobacterium</taxon>
    </lineage>
</organism>
<keyword evidence="4" id="KW-1185">Reference proteome</keyword>
<dbReference type="InterPro" id="IPR017996">
    <property type="entry name" value="MRJP/yellow-related"/>
</dbReference>
<dbReference type="Proteomes" id="UP000515312">
    <property type="component" value="Chromosome"/>
</dbReference>
<dbReference type="GO" id="GO:0005576">
    <property type="term" value="C:extracellular region"/>
    <property type="evidence" value="ECO:0007669"/>
    <property type="project" value="UniProtKB-SubCell"/>
</dbReference>
<dbReference type="PANTHER" id="PTHR10009">
    <property type="entry name" value="PROTEIN YELLOW-RELATED"/>
    <property type="match status" value="1"/>
</dbReference>
<proteinExistence type="predicted"/>
<comment type="subcellular location">
    <subcellularLocation>
        <location evidence="1">Secreted</location>
    </subcellularLocation>
</comment>
<dbReference type="Pfam" id="PF03022">
    <property type="entry name" value="MRJP"/>
    <property type="match status" value="1"/>
</dbReference>
<sequence>MKTATPTSTVDTHLASDRTIGRIQPVFEFHGAMPTGVTVSSSGRIFISFPRWGDNVPFTVGEIRGNKVVAYPDQAINDFDPSRPGETLSSVQSVVVDPSNRLWILDTGVLEFGPPLPGCAKMFAIDLATNKVVKTIVFSSTTVTPTTYVNDVRFDLRQGKAGFAYLTDSTATGPGGIIVVDLDSGENWRRLTGHPSTSPDPSFIPLVEGERFALREKGKPPSAFNCSSDGIAISADGLKLYYCPLSSRHLFSVSTELLRDRSADDAAVSKSIVDLGEKGASDGLESDDKGRVYAGDYENNSIRQLQPNGEWQTIAHDPRILWPDTLSVASNGYLYFTANQLHRQPQFNEGVDRREKPYVLFRMKMDAGPVLLK</sequence>
<evidence type="ECO:0000313" key="4">
    <source>
        <dbReference type="Proteomes" id="UP000515312"/>
    </source>
</evidence>
<dbReference type="PANTHER" id="PTHR10009:SF18">
    <property type="entry name" value="PROTEIN YELLOW-LIKE PROTEIN"/>
    <property type="match status" value="1"/>
</dbReference>
<dbReference type="AlphaFoldDB" id="A0A7G8BNV1"/>
<dbReference type="EMBL" id="CP060394">
    <property type="protein sequence ID" value="QNI34221.1"/>
    <property type="molecule type" value="Genomic_DNA"/>
</dbReference>
<reference evidence="3 4" key="1">
    <citation type="submission" date="2020-08" db="EMBL/GenBank/DDBJ databases">
        <title>Edaphobacter telluris sp. nov. and Acidobacterium dinghuensis sp. nov., two acidobacteria isolated from forest soil.</title>
        <authorList>
            <person name="Fu J."/>
            <person name="Qiu L."/>
        </authorList>
    </citation>
    <scope>NUCLEOTIDE SEQUENCE [LARGE SCALE GENOMIC DNA]</scope>
    <source>
        <strain evidence="3">4Y35</strain>
    </source>
</reference>
<accession>A0A7G8BNV1</accession>